<dbReference type="Proteomes" id="UP000474175">
    <property type="component" value="Unassembled WGS sequence"/>
</dbReference>
<dbReference type="AlphaFoldDB" id="A0A6L9LBS3"/>
<accession>A0A6L9LBS3</accession>
<keyword evidence="2" id="KW-1185">Reference proteome</keyword>
<protein>
    <submittedName>
        <fullName evidence="1">Uncharacterized protein</fullName>
    </submittedName>
</protein>
<proteinExistence type="predicted"/>
<organism evidence="1 2">
    <name type="scientific">Spirosoma terrae</name>
    <dbReference type="NCBI Taxonomy" id="1968276"/>
    <lineage>
        <taxon>Bacteria</taxon>
        <taxon>Pseudomonadati</taxon>
        <taxon>Bacteroidota</taxon>
        <taxon>Cytophagia</taxon>
        <taxon>Cytophagales</taxon>
        <taxon>Cytophagaceae</taxon>
        <taxon>Spirosoma</taxon>
    </lineage>
</organism>
<sequence length="381" mass="42857">MKADCILLLNRFCPGVFHVINSSSFILFFAASSLLTSLLFAQPSNRDQLVGTWIGVHAEWDIDFVCPLPTYIRLNADSTYQLGMVDGSASPLTSTWSVQGESVRIDTIHYAPEMVRMQGDLLRIGTTYPLVFRRFTDIPADSAQVHRQLTAKSWQAGNVVINLFANGKASLEDVVTKQRTAHFWRLARFGSSVFLIIRGNQYTRDGNYKPIWQIVANSAKSVKMIGWNGKSISTETFQLLKPLSPTDSCRASGFQTCDNCYRSMWHEVALGRSHKRYDVLQLLTKYYQPVHRAGQSGLIQIKFVVNCNGESGLFSTTGFDEDYCPKVFDERITTQLLTLCRNQIAVDESFRANRNPDSRPQDAAITLAFRLKDGNITDILP</sequence>
<gene>
    <name evidence="1" type="ORF">GK108_23985</name>
</gene>
<reference evidence="1 2" key="1">
    <citation type="submission" date="2020-02" db="EMBL/GenBank/DDBJ databases">
        <title>Draft genome sequence of two Spirosoma agri KCTC 52727 and Spirosoma terrae KCTC 52035.</title>
        <authorList>
            <person name="Rojas J."/>
            <person name="Ambika Manirajan B."/>
            <person name="Suarez C."/>
            <person name="Ratering S."/>
            <person name="Schnell S."/>
        </authorList>
    </citation>
    <scope>NUCLEOTIDE SEQUENCE [LARGE SCALE GENOMIC DNA]</scope>
    <source>
        <strain evidence="1 2">KCTC 52035</strain>
    </source>
</reference>
<comment type="caution">
    <text evidence="1">The sequence shown here is derived from an EMBL/GenBank/DDBJ whole genome shotgun (WGS) entry which is preliminary data.</text>
</comment>
<dbReference type="EMBL" id="JAAFZH010000014">
    <property type="protein sequence ID" value="NDU97966.1"/>
    <property type="molecule type" value="Genomic_DNA"/>
</dbReference>
<evidence type="ECO:0000313" key="2">
    <source>
        <dbReference type="Proteomes" id="UP000474175"/>
    </source>
</evidence>
<name>A0A6L9LBS3_9BACT</name>
<dbReference type="RefSeq" id="WP_163953952.1">
    <property type="nucleotide sequence ID" value="NZ_JAAFZH010000014.1"/>
</dbReference>
<evidence type="ECO:0000313" key="1">
    <source>
        <dbReference type="EMBL" id="NDU97966.1"/>
    </source>
</evidence>